<evidence type="ECO:0000313" key="1">
    <source>
        <dbReference type="EMBL" id="KAJ8640287.1"/>
    </source>
</evidence>
<dbReference type="Proteomes" id="UP001234297">
    <property type="component" value="Chromosome 5"/>
</dbReference>
<sequence>MERISIRGFFLSIILLLQTANSTDKETKQSLLNFFQQLSSNGNRLNNPSMGWNDSSDPCSGGGWYGIDCEKGFVKKIRLMGLGLNGTLDAHSLCAVQSLKVLNIQNNSIRGQMSGDISNCMELARLHVNNNQISGDIPASLSSLNNLKRLDVSNNNFSGELPDLSNISGLKTFFGQINQFSGRIPEFNFPNLDEFNISFNQFSGPIPDSASRFDVSSFSGNSGLCGKPLPNTCPTSASPKKRSKIRPGERVLMFLGYIILGTILIAFAFLMFTRKKTDAERVEGGKKEATEADINSSSVYIDYKAEGSKSEYSIPLSTESAMMSTSLIVPMNSAMKDLKFEDLLKAPAELLGRGKFSSMYKVIFEGKGNLAVKRIKDWAMSSGEFRVRMEKIDQVHHRNVLPLLAFYSSNDEKLVVYEYQPNGSLLKLLHGKFVHSSLKFSIPIIRSPLPHLMDLKSAMFNISKNTSLPLYFFSFKFLEGS</sequence>
<comment type="caution">
    <text evidence="1">The sequence shown here is derived from an EMBL/GenBank/DDBJ whole genome shotgun (WGS) entry which is preliminary data.</text>
</comment>
<dbReference type="EMBL" id="CM056813">
    <property type="protein sequence ID" value="KAJ8640287.1"/>
    <property type="molecule type" value="Genomic_DNA"/>
</dbReference>
<gene>
    <name evidence="1" type="ORF">MRB53_016981</name>
</gene>
<protein>
    <submittedName>
        <fullName evidence="1">Uncharacterized protein</fullName>
    </submittedName>
</protein>
<name>A0ACC2M3E4_PERAE</name>
<accession>A0ACC2M3E4</accession>
<reference evidence="1 2" key="1">
    <citation type="journal article" date="2022" name="Hortic Res">
        <title>A haplotype resolved chromosomal level avocado genome allows analysis of novel avocado genes.</title>
        <authorList>
            <person name="Nath O."/>
            <person name="Fletcher S.J."/>
            <person name="Hayward A."/>
            <person name="Shaw L.M."/>
            <person name="Masouleh A.K."/>
            <person name="Furtado A."/>
            <person name="Henry R.J."/>
            <person name="Mitter N."/>
        </authorList>
    </citation>
    <scope>NUCLEOTIDE SEQUENCE [LARGE SCALE GENOMIC DNA]</scope>
    <source>
        <strain evidence="2">cv. Hass</strain>
    </source>
</reference>
<keyword evidence="2" id="KW-1185">Reference proteome</keyword>
<evidence type="ECO:0000313" key="2">
    <source>
        <dbReference type="Proteomes" id="UP001234297"/>
    </source>
</evidence>
<organism evidence="1 2">
    <name type="scientific">Persea americana</name>
    <name type="common">Avocado</name>
    <dbReference type="NCBI Taxonomy" id="3435"/>
    <lineage>
        <taxon>Eukaryota</taxon>
        <taxon>Viridiplantae</taxon>
        <taxon>Streptophyta</taxon>
        <taxon>Embryophyta</taxon>
        <taxon>Tracheophyta</taxon>
        <taxon>Spermatophyta</taxon>
        <taxon>Magnoliopsida</taxon>
        <taxon>Magnoliidae</taxon>
        <taxon>Laurales</taxon>
        <taxon>Lauraceae</taxon>
        <taxon>Persea</taxon>
    </lineage>
</organism>
<proteinExistence type="predicted"/>